<dbReference type="PANTHER" id="PTHR13734">
    <property type="entry name" value="TRNA-NUCLEOTIDYLTRANSFERASE"/>
    <property type="match status" value="1"/>
</dbReference>
<evidence type="ECO:0000313" key="2">
    <source>
        <dbReference type="EMBL" id="KAK9908064.1"/>
    </source>
</evidence>
<comment type="caution">
    <text evidence="2">The sequence shown here is derived from an EMBL/GenBank/DDBJ whole genome shotgun (WGS) entry which is preliminary data.</text>
</comment>
<keyword evidence="1" id="KW-0694">RNA-binding</keyword>
<dbReference type="EMBL" id="JALJOT010000008">
    <property type="protein sequence ID" value="KAK9908064.1"/>
    <property type="molecule type" value="Genomic_DNA"/>
</dbReference>
<organism evidence="2 3">
    <name type="scientific">Coccomyxa subellipsoidea</name>
    <dbReference type="NCBI Taxonomy" id="248742"/>
    <lineage>
        <taxon>Eukaryota</taxon>
        <taxon>Viridiplantae</taxon>
        <taxon>Chlorophyta</taxon>
        <taxon>core chlorophytes</taxon>
        <taxon>Trebouxiophyceae</taxon>
        <taxon>Trebouxiophyceae incertae sedis</taxon>
        <taxon>Coccomyxaceae</taxon>
        <taxon>Coccomyxa</taxon>
    </lineage>
</organism>
<evidence type="ECO:0000256" key="1">
    <source>
        <dbReference type="ARBA" id="ARBA00022884"/>
    </source>
</evidence>
<evidence type="ECO:0000313" key="3">
    <source>
        <dbReference type="Proteomes" id="UP001491310"/>
    </source>
</evidence>
<proteinExistence type="predicted"/>
<accession>A0ABR2YM16</accession>
<name>A0ABR2YM16_9CHLO</name>
<dbReference type="PANTHER" id="PTHR13734:SF5">
    <property type="entry name" value="CCA TRNA NUCLEOTIDYLTRANSFERASE, MITOCHONDRIAL"/>
    <property type="match status" value="1"/>
</dbReference>
<evidence type="ECO:0008006" key="4">
    <source>
        <dbReference type="Google" id="ProtNLM"/>
    </source>
</evidence>
<keyword evidence="3" id="KW-1185">Reference proteome</keyword>
<gene>
    <name evidence="2" type="ORF">WJX75_002369</name>
</gene>
<dbReference type="Proteomes" id="UP001491310">
    <property type="component" value="Unassembled WGS sequence"/>
</dbReference>
<dbReference type="SUPFAM" id="SSF81891">
    <property type="entry name" value="Poly A polymerase C-terminal region-like"/>
    <property type="match status" value="1"/>
</dbReference>
<protein>
    <recommendedName>
        <fullName evidence="4">tRNA nucleotidyltransferase/poly(A) polymerase RNA and SrmB- binding domain-containing protein</fullName>
    </recommendedName>
</protein>
<reference evidence="2 3" key="1">
    <citation type="journal article" date="2024" name="Nat. Commun.">
        <title>Phylogenomics reveals the evolutionary origins of lichenization in chlorophyte algae.</title>
        <authorList>
            <person name="Puginier C."/>
            <person name="Libourel C."/>
            <person name="Otte J."/>
            <person name="Skaloud P."/>
            <person name="Haon M."/>
            <person name="Grisel S."/>
            <person name="Petersen M."/>
            <person name="Berrin J.G."/>
            <person name="Delaux P.M."/>
            <person name="Dal Grande F."/>
            <person name="Keller J."/>
        </authorList>
    </citation>
    <scope>NUCLEOTIDE SEQUENCE [LARGE SCALE GENOMIC DNA]</scope>
    <source>
        <strain evidence="2 3">SAG 216-7</strain>
    </source>
</reference>
<sequence length="292" mass="31068">MFKGPDPVRAVGDIQRLRLFPVVFAAPQPLRGALGDDYGAPCSALLAEAAALIDSWRVEEPMAADERQLALMAALLLPLRACEIVRDGKKPTALTDHIILDSIKWKRKHAEAIAALHAAAPELLRITQSLQDLSGGLAGAGEEVKVQLGRVLRRLGKIGLVRPGIVLAPLLTLYEAAPLGVDPAVAYAESAGARSASSEAPKIPSSAAEGRAARLESCRSLEAAMKAFGLSNCWNAKPLLSGKDVMGLLGLKGKEVGEAMEHVTDWQLGHPSGTSAECQEWLRAKYEKSPEH</sequence>